<dbReference type="OrthoDB" id="2389974at2759"/>
<dbReference type="InterPro" id="IPR006571">
    <property type="entry name" value="TLDc_dom"/>
</dbReference>
<reference evidence="2" key="1">
    <citation type="submission" date="2019-10" db="EMBL/GenBank/DDBJ databases">
        <title>Conservation and host-specific expression of non-tandemly repeated heterogenous ribosome RNA gene in arbuscular mycorrhizal fungi.</title>
        <authorList>
            <person name="Maeda T."/>
            <person name="Kobayashi Y."/>
            <person name="Nakagawa T."/>
            <person name="Ezawa T."/>
            <person name="Yamaguchi K."/>
            <person name="Bino T."/>
            <person name="Nishimoto Y."/>
            <person name="Shigenobu S."/>
            <person name="Kawaguchi M."/>
        </authorList>
    </citation>
    <scope>NUCLEOTIDE SEQUENCE</scope>
    <source>
        <strain evidence="2">HR1</strain>
    </source>
</reference>
<dbReference type="InterPro" id="IPR011705">
    <property type="entry name" value="BACK"/>
</dbReference>
<proteinExistence type="predicted"/>
<dbReference type="SMART" id="SM00584">
    <property type="entry name" value="TLDc"/>
    <property type="match status" value="1"/>
</dbReference>
<dbReference type="Proteomes" id="UP000615446">
    <property type="component" value="Unassembled WGS sequence"/>
</dbReference>
<evidence type="ECO:0000313" key="3">
    <source>
        <dbReference type="Proteomes" id="UP000615446"/>
    </source>
</evidence>
<feature type="domain" description="TLDc" evidence="1">
    <location>
        <begin position="169"/>
        <end position="337"/>
    </location>
</feature>
<evidence type="ECO:0000313" key="2">
    <source>
        <dbReference type="EMBL" id="GES76365.1"/>
    </source>
</evidence>
<dbReference type="Pfam" id="PF07534">
    <property type="entry name" value="TLD"/>
    <property type="match status" value="1"/>
</dbReference>
<comment type="caution">
    <text evidence="2">The sequence shown here is derived from an EMBL/GenBank/DDBJ whole genome shotgun (WGS) entry which is preliminary data.</text>
</comment>
<dbReference type="AlphaFoldDB" id="A0A8H3KYY4"/>
<dbReference type="PANTHER" id="PTHR23354">
    <property type="entry name" value="NUCLEOLAR PROTEIN 7/ESTROGEN RECEPTOR COACTIVATOR-RELATED"/>
    <property type="match status" value="1"/>
</dbReference>
<name>A0A8H3KYY4_9GLOM</name>
<organism evidence="2 3">
    <name type="scientific">Rhizophagus clarus</name>
    <dbReference type="NCBI Taxonomy" id="94130"/>
    <lineage>
        <taxon>Eukaryota</taxon>
        <taxon>Fungi</taxon>
        <taxon>Fungi incertae sedis</taxon>
        <taxon>Mucoromycota</taxon>
        <taxon>Glomeromycotina</taxon>
        <taxon>Glomeromycetes</taxon>
        <taxon>Glomerales</taxon>
        <taxon>Glomeraceae</taxon>
        <taxon>Rhizophagus</taxon>
    </lineage>
</organism>
<accession>A0A8H3KYY4</accession>
<protein>
    <submittedName>
        <fullName evidence="2">Carbohydrate-binding module family 13 protein</fullName>
    </submittedName>
</protein>
<evidence type="ECO:0000259" key="1">
    <source>
        <dbReference type="PROSITE" id="PS51886"/>
    </source>
</evidence>
<dbReference type="PROSITE" id="PS51886">
    <property type="entry name" value="TLDC"/>
    <property type="match status" value="1"/>
</dbReference>
<dbReference type="Pfam" id="PF07707">
    <property type="entry name" value="BACK"/>
    <property type="match status" value="1"/>
</dbReference>
<sequence>MEKNFNMIYQTSFEDYTFMELQKYCTDLISKEPNKIFNSLNFSSISDKLLLTIIQSDNLQMGEIQLWEYVLKWGLAQNPDLPSNLTEYSQDDFNNLKNTLKRFIPLINFRNLTSKEFLERVFPYEKIFPDDLYKGLLKGFLSLLDPNSKLSEKSKPDVTKEIKRTVDSKIITYKHVELISRWIDRLETTDNLISSYKFKLLFRASRDRHSRDKFHEICDNKPRTVTIIKVKDSNEILGGYNPTKWKSDGSFSATEDSFIFSFNDCTIDSYILSRVIDEEAAIYNSSDYGPSFGAEDLEIWTHDGNYCKQSTNSCYEQPIRKTETKFTIDECEVFQIVRD</sequence>
<dbReference type="Gene3D" id="1.25.40.420">
    <property type="match status" value="1"/>
</dbReference>
<gene>
    <name evidence="2" type="ORF">RCL2_000377300</name>
</gene>
<dbReference type="EMBL" id="BLAL01000020">
    <property type="protein sequence ID" value="GES76365.1"/>
    <property type="molecule type" value="Genomic_DNA"/>
</dbReference>